<dbReference type="Proteomes" id="UP000645462">
    <property type="component" value="Unassembled WGS sequence"/>
</dbReference>
<reference evidence="2" key="1">
    <citation type="journal article" date="2019" name="Int. J. Syst. Evol. Microbiol.">
        <title>The Global Catalogue of Microorganisms (GCM) 10K type strain sequencing project: providing services to taxonomists for standard genome sequencing and annotation.</title>
        <authorList>
            <consortium name="The Broad Institute Genomics Platform"/>
            <consortium name="The Broad Institute Genome Sequencing Center for Infectious Disease"/>
            <person name="Wu L."/>
            <person name="Ma J."/>
        </authorList>
    </citation>
    <scope>NUCLEOTIDE SEQUENCE [LARGE SCALE GENOMIC DNA]</scope>
    <source>
        <strain evidence="2">CGMCC 1.12478</strain>
    </source>
</reference>
<evidence type="ECO:0000313" key="2">
    <source>
        <dbReference type="Proteomes" id="UP000645462"/>
    </source>
</evidence>
<name>A0ABQ1LHP2_9RHOB</name>
<gene>
    <name evidence="1" type="ORF">GCM10011363_46010</name>
</gene>
<sequence>MQIAQRRRVVTFSIDRVVRTKPSHQEVRTDRFAVPLWAAKARQAECNLHFSETPFEEFPCLAWESPVRHFEEMAVASHGWRRMAALARNLVRSVWRADGAFGGAYEMTRHDIGSPTGGKRVAALETRDAS</sequence>
<keyword evidence="2" id="KW-1185">Reference proteome</keyword>
<organism evidence="1 2">
    <name type="scientific">Marivita lacus</name>
    <dbReference type="NCBI Taxonomy" id="1323742"/>
    <lineage>
        <taxon>Bacteria</taxon>
        <taxon>Pseudomonadati</taxon>
        <taxon>Pseudomonadota</taxon>
        <taxon>Alphaproteobacteria</taxon>
        <taxon>Rhodobacterales</taxon>
        <taxon>Roseobacteraceae</taxon>
        <taxon>Marivita</taxon>
    </lineage>
</organism>
<dbReference type="EMBL" id="BMFC01000035">
    <property type="protein sequence ID" value="GGC24296.1"/>
    <property type="molecule type" value="Genomic_DNA"/>
</dbReference>
<evidence type="ECO:0000313" key="1">
    <source>
        <dbReference type="EMBL" id="GGC24296.1"/>
    </source>
</evidence>
<proteinExistence type="predicted"/>
<accession>A0ABQ1LHP2</accession>
<protein>
    <submittedName>
        <fullName evidence="1">Uncharacterized protein</fullName>
    </submittedName>
</protein>
<comment type="caution">
    <text evidence="1">The sequence shown here is derived from an EMBL/GenBank/DDBJ whole genome shotgun (WGS) entry which is preliminary data.</text>
</comment>